<dbReference type="RefSeq" id="WP_055102851.1">
    <property type="nucleotide sequence ID" value="NZ_LLWH01000163.1"/>
</dbReference>
<sequence>MGTLEQGRQGAGRSAERGAINWVQTLLRGRPQTLDDLAYHSRKSAAQELWLIVIDASASTRRHQALSDAKGLLAQLFEDAYRQRARIAVMTASGSAPHWHISGGKASKALDIWLQNLGAGGGTPLFEALQEIARWLVTRRKQFPQEQQRFLLMTDGRLKEQPILPKLECPGVLIDIERGPIRLGKALTMSAALNIEYRHIDALN</sequence>
<evidence type="ECO:0000313" key="2">
    <source>
        <dbReference type="EMBL" id="KQB53667.1"/>
    </source>
</evidence>
<protein>
    <submittedName>
        <fullName evidence="2">Magnesium chelatase</fullName>
    </submittedName>
</protein>
<gene>
    <name evidence="2" type="ORF">AQS70_09745</name>
</gene>
<dbReference type="AlphaFoldDB" id="A0A0Q0YWE4"/>
<dbReference type="PANTHER" id="PTHR35023:SF1">
    <property type="entry name" value="MG-PROTOPORPHYRIN IX CHELATASE"/>
    <property type="match status" value="1"/>
</dbReference>
<dbReference type="STRING" id="1563157.AQS70_09745"/>
<dbReference type="InterPro" id="IPR036465">
    <property type="entry name" value="vWFA_dom_sf"/>
</dbReference>
<reference evidence="2 3" key="1">
    <citation type="submission" date="2015-10" db="EMBL/GenBank/DDBJ databases">
        <title>Pseudomonas helleri sp. nov. and Pseudomonas weihenstephanensis sp. nov., isolated from raw cows milk.</title>
        <authorList>
            <person name="Von Neubeck M."/>
            <person name="Huptas C."/>
            <person name="Wenning M."/>
            <person name="Scherer S."/>
        </authorList>
    </citation>
    <scope>NUCLEOTIDE SEQUENCE [LARGE SCALE GENOMIC DNA]</scope>
    <source>
        <strain evidence="2 3">BSTT44</strain>
    </source>
</reference>
<dbReference type="Gene3D" id="3.40.50.410">
    <property type="entry name" value="von Willebrand factor, type A domain"/>
    <property type="match status" value="1"/>
</dbReference>
<comment type="caution">
    <text evidence="2">The sequence shown here is derived from an EMBL/GenBank/DDBJ whole genome shotgun (WGS) entry which is preliminary data.</text>
</comment>
<dbReference type="InterPro" id="IPR002035">
    <property type="entry name" value="VWF_A"/>
</dbReference>
<dbReference type="Pfam" id="PF13519">
    <property type="entry name" value="VWA_2"/>
    <property type="match status" value="1"/>
</dbReference>
<evidence type="ECO:0000313" key="3">
    <source>
        <dbReference type="Proteomes" id="UP000050342"/>
    </source>
</evidence>
<proteinExistence type="predicted"/>
<feature type="domain" description="VWFA" evidence="1">
    <location>
        <begin position="51"/>
        <end position="156"/>
    </location>
</feature>
<dbReference type="EMBL" id="LLWH01000163">
    <property type="protein sequence ID" value="KQB53667.1"/>
    <property type="molecule type" value="Genomic_DNA"/>
</dbReference>
<accession>A0A0Q0YWE4</accession>
<dbReference type="PANTHER" id="PTHR35023">
    <property type="entry name" value="CHELATASE-RELATED"/>
    <property type="match status" value="1"/>
</dbReference>
<name>A0A0Q0YWE4_9PSED</name>
<keyword evidence="3" id="KW-1185">Reference proteome</keyword>
<dbReference type="Proteomes" id="UP000050342">
    <property type="component" value="Unassembled WGS sequence"/>
</dbReference>
<dbReference type="SUPFAM" id="SSF53300">
    <property type="entry name" value="vWA-like"/>
    <property type="match status" value="1"/>
</dbReference>
<dbReference type="InterPro" id="IPR052989">
    <property type="entry name" value="Mg-chelatase_DI-like"/>
</dbReference>
<organism evidence="2 3">
    <name type="scientific">Pseudomonas endophytica</name>
    <dbReference type="NCBI Taxonomy" id="1563157"/>
    <lineage>
        <taxon>Bacteria</taxon>
        <taxon>Pseudomonadati</taxon>
        <taxon>Pseudomonadota</taxon>
        <taxon>Gammaproteobacteria</taxon>
        <taxon>Pseudomonadales</taxon>
        <taxon>Pseudomonadaceae</taxon>
        <taxon>Pseudomonas</taxon>
    </lineage>
</organism>
<evidence type="ECO:0000259" key="1">
    <source>
        <dbReference type="Pfam" id="PF13519"/>
    </source>
</evidence>